<feature type="compositionally biased region" description="Polar residues" evidence="1">
    <location>
        <begin position="388"/>
        <end position="403"/>
    </location>
</feature>
<gene>
    <name evidence="4" type="ORF">PgNI_08642</name>
</gene>
<dbReference type="Pfam" id="PF00646">
    <property type="entry name" value="F-box"/>
    <property type="match status" value="1"/>
</dbReference>
<reference evidence="4" key="2">
    <citation type="submission" date="2019-10" db="EMBL/GenBank/DDBJ databases">
        <authorList>
            <consortium name="NCBI Genome Project"/>
        </authorList>
    </citation>
    <scope>NUCLEOTIDE SEQUENCE</scope>
    <source>
        <strain evidence="4">NI907</strain>
    </source>
</reference>
<protein>
    <recommendedName>
        <fullName evidence="2">F-box domain-containing protein</fullName>
    </recommendedName>
</protein>
<dbReference type="RefSeq" id="XP_030978865.1">
    <property type="nucleotide sequence ID" value="XM_031128637.1"/>
</dbReference>
<dbReference type="InterPro" id="IPR036047">
    <property type="entry name" value="F-box-like_dom_sf"/>
</dbReference>
<accession>A0A6P8AVE7</accession>
<sequence length="486" mass="54496">MPYHYQGLLSTTPSNHSSPSSYAVSDSGDDRSYATSAIRTEPSNHRFSPYSPPSIQVTAPSFYSPSNGYSSGYALPHRRPYQDSRRKSYGASSRSTSSSLSPSPALSSPTRPRMPSIVKSESYFATGTDSSYYPHAPSQLAQVATASPSTPTLAPMISFPSLSLPLHPALAMFQRVPQLQRQVARLSQRTVERLIQPYRNESESERPFGILPQEVLDRVLQHVDYWTLLHAREVSRTCRRVINPQLADREDKIRLVRDMENRPRNCKTHSGGTGKAASCKGIPYKIGCYFCFTVKDSSLFETPGSQKLYAVVWIDNATKKARYEGLADSDKRIPKPDDKDFKGGIKTISGSQPSSTAETMGYGGGYGSPGQELAQSQVCHYPVTQPSQQSLYSPHNGSHQPQPYHNPRLQPHQQQQEHAVLISLRRYCMECGIQNNFYGPRSVIKSWIHERRLWVCNCAKLPPIERIHEQAREDFCSRCNVRASYR</sequence>
<feature type="compositionally biased region" description="Low complexity" evidence="1">
    <location>
        <begin position="10"/>
        <end position="21"/>
    </location>
</feature>
<feature type="region of interest" description="Disordered" evidence="1">
    <location>
        <begin position="73"/>
        <end position="114"/>
    </location>
</feature>
<dbReference type="Proteomes" id="UP000515153">
    <property type="component" value="Chromosome V"/>
</dbReference>
<evidence type="ECO:0000313" key="4">
    <source>
        <dbReference type="RefSeq" id="XP_030978865.1"/>
    </source>
</evidence>
<proteinExistence type="predicted"/>
<dbReference type="PROSITE" id="PS50181">
    <property type="entry name" value="FBOX"/>
    <property type="match status" value="1"/>
</dbReference>
<dbReference type="InterPro" id="IPR001810">
    <property type="entry name" value="F-box_dom"/>
</dbReference>
<name>A0A6P8AVE7_PYRGI</name>
<reference evidence="4" key="3">
    <citation type="submission" date="2025-08" db="UniProtKB">
        <authorList>
            <consortium name="RefSeq"/>
        </authorList>
    </citation>
    <scope>IDENTIFICATION</scope>
    <source>
        <strain evidence="4">NI907</strain>
    </source>
</reference>
<dbReference type="AlphaFoldDB" id="A0A6P8AVE7"/>
<keyword evidence="3" id="KW-1185">Reference proteome</keyword>
<feature type="region of interest" description="Disordered" evidence="1">
    <location>
        <begin position="1"/>
        <end position="52"/>
    </location>
</feature>
<feature type="region of interest" description="Disordered" evidence="1">
    <location>
        <begin position="388"/>
        <end position="411"/>
    </location>
</feature>
<feature type="compositionally biased region" description="Basic and acidic residues" evidence="1">
    <location>
        <begin position="329"/>
        <end position="343"/>
    </location>
</feature>
<organism evidence="3 4">
    <name type="scientific">Pyricularia grisea</name>
    <name type="common">Crabgrass-specific blast fungus</name>
    <name type="synonym">Magnaporthe grisea</name>
    <dbReference type="NCBI Taxonomy" id="148305"/>
    <lineage>
        <taxon>Eukaryota</taxon>
        <taxon>Fungi</taxon>
        <taxon>Dikarya</taxon>
        <taxon>Ascomycota</taxon>
        <taxon>Pezizomycotina</taxon>
        <taxon>Sordariomycetes</taxon>
        <taxon>Sordariomycetidae</taxon>
        <taxon>Magnaporthales</taxon>
        <taxon>Pyriculariaceae</taxon>
        <taxon>Pyricularia</taxon>
    </lineage>
</organism>
<dbReference type="KEGG" id="pgri:PgNI_08642"/>
<feature type="compositionally biased region" description="Low complexity" evidence="1">
    <location>
        <begin position="91"/>
        <end position="111"/>
    </location>
</feature>
<evidence type="ECO:0000313" key="3">
    <source>
        <dbReference type="Proteomes" id="UP000515153"/>
    </source>
</evidence>
<feature type="compositionally biased region" description="Polar residues" evidence="1">
    <location>
        <begin position="348"/>
        <end position="358"/>
    </location>
</feature>
<feature type="region of interest" description="Disordered" evidence="1">
    <location>
        <begin position="329"/>
        <end position="366"/>
    </location>
</feature>
<reference evidence="3 4" key="1">
    <citation type="journal article" date="2019" name="Mol. Biol. Evol.">
        <title>Blast fungal genomes show frequent chromosomal changes, gene gains and losses, and effector gene turnover.</title>
        <authorList>
            <person name="Gomez Luciano L.B."/>
            <person name="Jason Tsai I."/>
            <person name="Chuma I."/>
            <person name="Tosa Y."/>
            <person name="Chen Y.H."/>
            <person name="Li J.Y."/>
            <person name="Li M.Y."/>
            <person name="Jade Lu M.Y."/>
            <person name="Nakayashiki H."/>
            <person name="Li W.H."/>
        </authorList>
    </citation>
    <scope>NUCLEOTIDE SEQUENCE [LARGE SCALE GENOMIC DNA]</scope>
    <source>
        <strain evidence="3 4">NI907</strain>
    </source>
</reference>
<dbReference type="SMART" id="SM00256">
    <property type="entry name" value="FBOX"/>
    <property type="match status" value="1"/>
</dbReference>
<dbReference type="OrthoDB" id="5232052at2759"/>
<dbReference type="SUPFAM" id="SSF81383">
    <property type="entry name" value="F-box domain"/>
    <property type="match status" value="1"/>
</dbReference>
<evidence type="ECO:0000259" key="2">
    <source>
        <dbReference type="PROSITE" id="PS50181"/>
    </source>
</evidence>
<evidence type="ECO:0000256" key="1">
    <source>
        <dbReference type="SAM" id="MobiDB-lite"/>
    </source>
</evidence>
<dbReference type="GeneID" id="41963545"/>
<feature type="domain" description="F-box" evidence="2">
    <location>
        <begin position="205"/>
        <end position="256"/>
    </location>
</feature>
<dbReference type="CDD" id="cd09917">
    <property type="entry name" value="F-box_SF"/>
    <property type="match status" value="1"/>
</dbReference>